<keyword evidence="8" id="KW-1185">Reference proteome</keyword>
<evidence type="ECO:0000256" key="6">
    <source>
        <dbReference type="SAM" id="Phobius"/>
    </source>
</evidence>
<dbReference type="Pfam" id="PF01943">
    <property type="entry name" value="Polysacc_synt"/>
    <property type="match status" value="1"/>
</dbReference>
<evidence type="ECO:0000256" key="1">
    <source>
        <dbReference type="ARBA" id="ARBA00004651"/>
    </source>
</evidence>
<dbReference type="InterPro" id="IPR002797">
    <property type="entry name" value="Polysacc_synth"/>
</dbReference>
<feature type="transmembrane region" description="Helical" evidence="6">
    <location>
        <begin position="12"/>
        <end position="34"/>
    </location>
</feature>
<dbReference type="PANTHER" id="PTHR30250:SF11">
    <property type="entry name" value="O-ANTIGEN TRANSPORTER-RELATED"/>
    <property type="match status" value="1"/>
</dbReference>
<keyword evidence="2" id="KW-1003">Cell membrane</keyword>
<keyword evidence="5 6" id="KW-0472">Membrane</keyword>
<comment type="subcellular location">
    <subcellularLocation>
        <location evidence="1">Cell membrane</location>
        <topology evidence="1">Multi-pass membrane protein</topology>
    </subcellularLocation>
</comment>
<evidence type="ECO:0000256" key="4">
    <source>
        <dbReference type="ARBA" id="ARBA00022989"/>
    </source>
</evidence>
<keyword evidence="4 6" id="KW-1133">Transmembrane helix</keyword>
<dbReference type="PANTHER" id="PTHR30250">
    <property type="entry name" value="PST FAMILY PREDICTED COLANIC ACID TRANSPORTER"/>
    <property type="match status" value="1"/>
</dbReference>
<accession>A0ABQ6P6N5</accession>
<evidence type="ECO:0000256" key="5">
    <source>
        <dbReference type="ARBA" id="ARBA00023136"/>
    </source>
</evidence>
<keyword evidence="3 6" id="KW-0812">Transmembrane</keyword>
<comment type="caution">
    <text evidence="7">The sequence shown here is derived from an EMBL/GenBank/DDBJ whole genome shotgun (WGS) entry which is preliminary data.</text>
</comment>
<feature type="transmembrane region" description="Helical" evidence="6">
    <location>
        <begin position="300"/>
        <end position="320"/>
    </location>
</feature>
<dbReference type="EMBL" id="BTFW01000001">
    <property type="protein sequence ID" value="GMM60918.1"/>
    <property type="molecule type" value="Genomic_DNA"/>
</dbReference>
<protein>
    <submittedName>
        <fullName evidence="7">Lipopolysaccharide biosynthesis protein</fullName>
    </submittedName>
</protein>
<evidence type="ECO:0000313" key="8">
    <source>
        <dbReference type="Proteomes" id="UP001187221"/>
    </source>
</evidence>
<feature type="transmembrane region" description="Helical" evidence="6">
    <location>
        <begin position="110"/>
        <end position="129"/>
    </location>
</feature>
<feature type="transmembrane region" description="Helical" evidence="6">
    <location>
        <begin position="332"/>
        <end position="355"/>
    </location>
</feature>
<evidence type="ECO:0000256" key="2">
    <source>
        <dbReference type="ARBA" id="ARBA00022475"/>
    </source>
</evidence>
<feature type="transmembrane region" description="Helical" evidence="6">
    <location>
        <begin position="174"/>
        <end position="195"/>
    </location>
</feature>
<name>A0ABQ6P6N5_9SPHN</name>
<reference evidence="7 8" key="1">
    <citation type="submission" date="2023-06" db="EMBL/GenBank/DDBJ databases">
        <title>Draft genome sequence of Novosphingobium sp. strain IK01.</title>
        <authorList>
            <person name="Hatamoto M."/>
            <person name="Ikarashi T."/>
            <person name="Yamaguchi T."/>
        </authorList>
    </citation>
    <scope>NUCLEOTIDE SEQUENCE [LARGE SCALE GENOMIC DNA]</scope>
    <source>
        <strain evidence="7 8">IK01</strain>
    </source>
</reference>
<feature type="transmembrane region" description="Helical" evidence="6">
    <location>
        <begin position="150"/>
        <end position="168"/>
    </location>
</feature>
<dbReference type="Proteomes" id="UP001187221">
    <property type="component" value="Unassembled WGS sequence"/>
</dbReference>
<evidence type="ECO:0000256" key="3">
    <source>
        <dbReference type="ARBA" id="ARBA00022692"/>
    </source>
</evidence>
<feature type="transmembrane region" description="Helical" evidence="6">
    <location>
        <begin position="260"/>
        <end position="280"/>
    </location>
</feature>
<sequence length="432" mass="45979">MRGVLGSGGVWVLRLGVTLGTAFLFGHLLGPAGYGDYATVVAHVTLFAPMCSLGYDMLATREFVAARAAGDVAQEAALAHTLPRAVWRTTGLMLLLFVPVSLAYQAFRGQGLASTILFEAVGIAMTAHLRLVQGSLRGLGRVSQGQVFQLILPPVLNLGLFLVLLVMFRPSATLGIATFVAGLVLVWPLGALAVRRRVARGATGQAALPSRQTRRAWAHAAMVLGVGQLMFVANEQVPLVVTAALSSNAEVGLLDIARRFALFAAIALNVIQLPLGPILAEMYRKGDMEGFRRAALRTTYVACALSISVTLAYCVAGHWLLGLLVPGFDEAYRAMLIMCLGYVINTMTGPVPMVLTMTGHERDALRGVVVGLGINLVTCLALVPLVGHVGAAIGAVLGQFAWNSLLAFMVRRRFGMALDIFAVFERRKTVSD</sequence>
<feature type="transmembrane region" description="Helical" evidence="6">
    <location>
        <begin position="85"/>
        <end position="104"/>
    </location>
</feature>
<feature type="transmembrane region" description="Helical" evidence="6">
    <location>
        <begin position="367"/>
        <end position="386"/>
    </location>
</feature>
<evidence type="ECO:0000313" key="7">
    <source>
        <dbReference type="EMBL" id="GMM60918.1"/>
    </source>
</evidence>
<dbReference type="InterPro" id="IPR050833">
    <property type="entry name" value="Poly_Biosynth_Transport"/>
</dbReference>
<gene>
    <name evidence="7" type="ORF">NUTIK01_16950</name>
</gene>
<proteinExistence type="predicted"/>
<feature type="transmembrane region" description="Helical" evidence="6">
    <location>
        <begin position="40"/>
        <end position="58"/>
    </location>
</feature>
<feature type="transmembrane region" description="Helical" evidence="6">
    <location>
        <begin position="392"/>
        <end position="410"/>
    </location>
</feature>
<organism evidence="7 8">
    <name type="scientific">Novosphingobium pituita</name>
    <dbReference type="NCBI Taxonomy" id="3056842"/>
    <lineage>
        <taxon>Bacteria</taxon>
        <taxon>Pseudomonadati</taxon>
        <taxon>Pseudomonadota</taxon>
        <taxon>Alphaproteobacteria</taxon>
        <taxon>Sphingomonadales</taxon>
        <taxon>Sphingomonadaceae</taxon>
        <taxon>Novosphingobium</taxon>
    </lineage>
</organism>